<evidence type="ECO:0000313" key="3">
    <source>
        <dbReference type="EMBL" id="VDN26104.1"/>
    </source>
</evidence>
<feature type="non-terminal residue" evidence="3">
    <location>
        <position position="74"/>
    </location>
</feature>
<feature type="signal peptide" evidence="2">
    <location>
        <begin position="1"/>
        <end position="17"/>
    </location>
</feature>
<protein>
    <submittedName>
        <fullName evidence="3">Uncharacterized protein</fullName>
    </submittedName>
</protein>
<gene>
    <name evidence="3" type="ORF">CGOC_LOCUS10300</name>
</gene>
<sequence>MIPQILALLLVCTAIQAKPKPEDKPDGTPMPPPGGPKPLGGPMNSGPGGVPPIGSQNPGLPPMGSPPPGAPGAP</sequence>
<keyword evidence="4" id="KW-1185">Reference proteome</keyword>
<keyword evidence="2" id="KW-0732">Signal</keyword>
<dbReference type="AlphaFoldDB" id="A0A3P7M9R2"/>
<evidence type="ECO:0000313" key="4">
    <source>
        <dbReference type="Proteomes" id="UP000271889"/>
    </source>
</evidence>
<feature type="chain" id="PRO_5017978247" evidence="2">
    <location>
        <begin position="18"/>
        <end position="74"/>
    </location>
</feature>
<evidence type="ECO:0000256" key="1">
    <source>
        <dbReference type="SAM" id="MobiDB-lite"/>
    </source>
</evidence>
<reference evidence="3 4" key="1">
    <citation type="submission" date="2018-11" db="EMBL/GenBank/DDBJ databases">
        <authorList>
            <consortium name="Pathogen Informatics"/>
        </authorList>
    </citation>
    <scope>NUCLEOTIDE SEQUENCE [LARGE SCALE GENOMIC DNA]</scope>
</reference>
<feature type="region of interest" description="Disordered" evidence="1">
    <location>
        <begin position="18"/>
        <end position="74"/>
    </location>
</feature>
<accession>A0A3P7M9R2</accession>
<evidence type="ECO:0000256" key="2">
    <source>
        <dbReference type="SAM" id="SignalP"/>
    </source>
</evidence>
<organism evidence="3 4">
    <name type="scientific">Cylicostephanus goldi</name>
    <name type="common">Nematode worm</name>
    <dbReference type="NCBI Taxonomy" id="71465"/>
    <lineage>
        <taxon>Eukaryota</taxon>
        <taxon>Metazoa</taxon>
        <taxon>Ecdysozoa</taxon>
        <taxon>Nematoda</taxon>
        <taxon>Chromadorea</taxon>
        <taxon>Rhabditida</taxon>
        <taxon>Rhabditina</taxon>
        <taxon>Rhabditomorpha</taxon>
        <taxon>Strongyloidea</taxon>
        <taxon>Strongylidae</taxon>
        <taxon>Cylicostephanus</taxon>
    </lineage>
</organism>
<name>A0A3P7M9R2_CYLGO</name>
<dbReference type="Proteomes" id="UP000271889">
    <property type="component" value="Unassembled WGS sequence"/>
</dbReference>
<dbReference type="EMBL" id="UYRV01110601">
    <property type="protein sequence ID" value="VDN26104.1"/>
    <property type="molecule type" value="Genomic_DNA"/>
</dbReference>
<feature type="compositionally biased region" description="Pro residues" evidence="1">
    <location>
        <begin position="59"/>
        <end position="74"/>
    </location>
</feature>
<proteinExistence type="predicted"/>